<proteinExistence type="predicted"/>
<accession>A0A429MMC1</accession>
<comment type="caution">
    <text evidence="10">The sequence shown here is derived from an EMBL/GenBank/DDBJ whole genome shotgun (WGS) entry which is preliminary data.</text>
</comment>
<dbReference type="EMBL" id="RFDI01000947">
    <property type="protein sequence ID" value="RSR51523.1"/>
    <property type="molecule type" value="Genomic_DNA"/>
</dbReference>
<organism evidence="10 11">
    <name type="scientific">Acinetobacter baumannii</name>
    <dbReference type="NCBI Taxonomy" id="470"/>
    <lineage>
        <taxon>Bacteria</taxon>
        <taxon>Pseudomonadati</taxon>
        <taxon>Pseudomonadota</taxon>
        <taxon>Gammaproteobacteria</taxon>
        <taxon>Moraxellales</taxon>
        <taxon>Moraxellaceae</taxon>
        <taxon>Acinetobacter</taxon>
        <taxon>Acinetobacter calcoaceticus/baumannii complex</taxon>
    </lineage>
</organism>
<dbReference type="Pfam" id="PF02470">
    <property type="entry name" value="MlaD"/>
    <property type="match status" value="2"/>
</dbReference>
<gene>
    <name evidence="10" type="ORF">EA686_16290</name>
</gene>
<reference evidence="10 11" key="1">
    <citation type="submission" date="2018-10" db="EMBL/GenBank/DDBJ databases">
        <title>GWAS and RNA-Seq identify cryptic mechanisms of antimicrobial resistance in Acinetobacter baumannii.</title>
        <authorList>
            <person name="Sahl J.W."/>
        </authorList>
    </citation>
    <scope>NUCLEOTIDE SEQUENCE [LARGE SCALE GENOMIC DNA]</scope>
    <source>
        <strain evidence="10 11">TG28175</strain>
    </source>
</reference>
<keyword evidence="5 8" id="KW-1133">Transmembrane helix</keyword>
<feature type="domain" description="Mce/MlaD" evidence="9">
    <location>
        <begin position="181"/>
        <end position="241"/>
    </location>
</feature>
<feature type="domain" description="Mce/MlaD" evidence="9">
    <location>
        <begin position="66"/>
        <end position="157"/>
    </location>
</feature>
<keyword evidence="2" id="KW-1003">Cell membrane</keyword>
<name>A0A429MMC1_ACIBA</name>
<evidence type="ECO:0000256" key="4">
    <source>
        <dbReference type="ARBA" id="ARBA00022692"/>
    </source>
</evidence>
<comment type="subcellular location">
    <subcellularLocation>
        <location evidence="1">Cell inner membrane</location>
    </subcellularLocation>
</comment>
<sequence>MSMSENKTTSETSDHHETDVELENMNDLPEPQEKKNRWKPLLIWIIPLIALLIALSLAVKALLSNGPTIEVSFRTAEGLVAGKTTVRYKQVDIGVVRQIDLAEDRSHIIARIDLRKDASNFAAQDSRFWVVRPRIGTSGVSGIDTLLSGSYIEVDGGKSPEKKLEFTGLEIPPVITSDVPGKEFFLKADDLGSLDIGSPIYYRRINVGQITAYKLSDDGKSVELQTFIRAPYDKFVTTDTRFWQASGIDVTLNASGFNLDTQSLASIVAGGIA</sequence>
<evidence type="ECO:0000313" key="10">
    <source>
        <dbReference type="EMBL" id="RSR51523.1"/>
    </source>
</evidence>
<evidence type="ECO:0000256" key="5">
    <source>
        <dbReference type="ARBA" id="ARBA00022989"/>
    </source>
</evidence>
<feature type="region of interest" description="Disordered" evidence="7">
    <location>
        <begin position="1"/>
        <end position="32"/>
    </location>
</feature>
<feature type="non-terminal residue" evidence="10">
    <location>
        <position position="273"/>
    </location>
</feature>
<evidence type="ECO:0000313" key="11">
    <source>
        <dbReference type="Proteomes" id="UP000280073"/>
    </source>
</evidence>
<protein>
    <submittedName>
        <fullName evidence="10">MCE family protein</fullName>
    </submittedName>
</protein>
<evidence type="ECO:0000256" key="3">
    <source>
        <dbReference type="ARBA" id="ARBA00022519"/>
    </source>
</evidence>
<dbReference type="InterPro" id="IPR051800">
    <property type="entry name" value="PqiA-PqiB_transport"/>
</dbReference>
<dbReference type="InterPro" id="IPR003399">
    <property type="entry name" value="Mce/MlaD"/>
</dbReference>
<evidence type="ECO:0000256" key="6">
    <source>
        <dbReference type="ARBA" id="ARBA00023136"/>
    </source>
</evidence>
<evidence type="ECO:0000256" key="2">
    <source>
        <dbReference type="ARBA" id="ARBA00022475"/>
    </source>
</evidence>
<dbReference type="AlphaFoldDB" id="A0A429MMC1"/>
<keyword evidence="6 8" id="KW-0472">Membrane</keyword>
<evidence type="ECO:0000259" key="9">
    <source>
        <dbReference type="Pfam" id="PF02470"/>
    </source>
</evidence>
<dbReference type="GO" id="GO:0005886">
    <property type="term" value="C:plasma membrane"/>
    <property type="evidence" value="ECO:0007669"/>
    <property type="project" value="UniProtKB-SubCell"/>
</dbReference>
<dbReference type="PANTHER" id="PTHR30462:SF0">
    <property type="entry name" value="INTERMEMBRANE TRANSPORT PROTEIN YEBT"/>
    <property type="match status" value="1"/>
</dbReference>
<feature type="transmembrane region" description="Helical" evidence="8">
    <location>
        <begin position="41"/>
        <end position="63"/>
    </location>
</feature>
<keyword evidence="3" id="KW-0997">Cell inner membrane</keyword>
<feature type="compositionally biased region" description="Polar residues" evidence="7">
    <location>
        <begin position="1"/>
        <end position="11"/>
    </location>
</feature>
<evidence type="ECO:0000256" key="1">
    <source>
        <dbReference type="ARBA" id="ARBA00004533"/>
    </source>
</evidence>
<evidence type="ECO:0000256" key="8">
    <source>
        <dbReference type="SAM" id="Phobius"/>
    </source>
</evidence>
<keyword evidence="4 8" id="KW-0812">Transmembrane</keyword>
<dbReference type="PANTHER" id="PTHR30462">
    <property type="entry name" value="INTERMEMBRANE TRANSPORT PROTEIN PQIB-RELATED"/>
    <property type="match status" value="1"/>
</dbReference>
<dbReference type="Proteomes" id="UP000280073">
    <property type="component" value="Unassembled WGS sequence"/>
</dbReference>
<evidence type="ECO:0000256" key="7">
    <source>
        <dbReference type="SAM" id="MobiDB-lite"/>
    </source>
</evidence>